<protein>
    <submittedName>
        <fullName evidence="3">Putative membrane protein</fullName>
    </submittedName>
</protein>
<dbReference type="RefSeq" id="WP_238477287.1">
    <property type="nucleotide sequence ID" value="NZ_CP064786.1"/>
</dbReference>
<evidence type="ECO:0000313" key="4">
    <source>
        <dbReference type="Proteomes" id="UP000663586"/>
    </source>
</evidence>
<feature type="transmembrane region" description="Helical" evidence="2">
    <location>
        <begin position="50"/>
        <end position="70"/>
    </location>
</feature>
<feature type="transmembrane region" description="Helical" evidence="2">
    <location>
        <begin position="20"/>
        <end position="44"/>
    </location>
</feature>
<sequence>MLSNFKTATSVFVKTAPFVLLRFAIGILLGGLSILYFGVVGYVLFNYVDLGSASFLIGLAGLGIAILLFYKVWRWLVKYVLYLVKAGHIAVIAEAVDTGEVPSNQIRYGTNKVTDQFMQATALFGVDLVVKGVLKQFNKAVVSFSELVSFVPALAQLIRFVGKGIEIAASYIDEAVIAYMFLNPEGNRWKSAADGLVIYAKTWKPVLATTLVVVGALYALGVTLFLMLTPLAAVLSGLSLAFELFGWIVVGGVTLAIYSGIIKPYIKTIVITTFLIESEGETPDAETREWLEDRSEKFRELQGKAETEDTTTVGDDPTQGDTPAPA</sequence>
<name>A0A897MWD3_9EURY</name>
<dbReference type="GeneID" id="70685405"/>
<gene>
    <name evidence="3" type="ORF">AArcS_2029</name>
</gene>
<dbReference type="AlphaFoldDB" id="A0A897MWD3"/>
<keyword evidence="4" id="KW-1185">Reference proteome</keyword>
<feature type="transmembrane region" description="Helical" evidence="2">
    <location>
        <begin position="234"/>
        <end position="258"/>
    </location>
</feature>
<dbReference type="EMBL" id="CP064786">
    <property type="protein sequence ID" value="QSG03229.1"/>
    <property type="molecule type" value="Genomic_DNA"/>
</dbReference>
<evidence type="ECO:0000256" key="1">
    <source>
        <dbReference type="SAM" id="MobiDB-lite"/>
    </source>
</evidence>
<evidence type="ECO:0000256" key="2">
    <source>
        <dbReference type="SAM" id="Phobius"/>
    </source>
</evidence>
<keyword evidence="2" id="KW-0472">Membrane</keyword>
<accession>A0A897MWD3</accession>
<evidence type="ECO:0000313" key="3">
    <source>
        <dbReference type="EMBL" id="QSG03229.1"/>
    </source>
</evidence>
<organism evidence="3 4">
    <name type="scientific">Natranaeroarchaeum sulfidigenes</name>
    <dbReference type="NCBI Taxonomy" id="2784880"/>
    <lineage>
        <taxon>Archaea</taxon>
        <taxon>Methanobacteriati</taxon>
        <taxon>Methanobacteriota</taxon>
        <taxon>Stenosarchaea group</taxon>
        <taxon>Halobacteria</taxon>
        <taxon>Halobacteriales</taxon>
        <taxon>Natronoarchaeaceae</taxon>
        <taxon>Natranaeroarchaeum</taxon>
    </lineage>
</organism>
<reference evidence="3" key="1">
    <citation type="submission" date="2020-11" db="EMBL/GenBank/DDBJ databases">
        <title>Carbohydrate-dependent, anaerobic sulfur respiration: A novel catabolism in halophilic archaea.</title>
        <authorList>
            <person name="Sorokin D.Y."/>
            <person name="Messina E."/>
            <person name="Smedile F."/>
            <person name="La Cono V."/>
            <person name="Hallsworth J.E."/>
            <person name="Yakimov M.M."/>
        </authorList>
    </citation>
    <scope>NUCLEOTIDE SEQUENCE</scope>
    <source>
        <strain evidence="3">AArc-S</strain>
    </source>
</reference>
<keyword evidence="2" id="KW-1133">Transmembrane helix</keyword>
<dbReference type="KEGG" id="hara:AArcS_2029"/>
<feature type="region of interest" description="Disordered" evidence="1">
    <location>
        <begin position="298"/>
        <end position="326"/>
    </location>
</feature>
<feature type="compositionally biased region" description="Basic and acidic residues" evidence="1">
    <location>
        <begin position="298"/>
        <end position="307"/>
    </location>
</feature>
<keyword evidence="2" id="KW-0812">Transmembrane</keyword>
<dbReference type="Proteomes" id="UP000663586">
    <property type="component" value="Chromosome"/>
</dbReference>
<proteinExistence type="predicted"/>
<feature type="transmembrane region" description="Helical" evidence="2">
    <location>
        <begin position="206"/>
        <end position="228"/>
    </location>
</feature>